<evidence type="ECO:0000313" key="1">
    <source>
        <dbReference type="EMBL" id="MBB6498952.1"/>
    </source>
</evidence>
<sequence length="119" mass="13816">MLARWGQCNWFYPHTYSDGRTNRISQLSFAEATALIKMLTGTGQQDKETPTNKMRGKILSMGHEMFWKLPNGKIDMPRINAFCIKSGYLHKKLNDYTESELPTLVTQFEKVYSDYLNKV</sequence>
<evidence type="ECO:0000313" key="2">
    <source>
        <dbReference type="Proteomes" id="UP000521017"/>
    </source>
</evidence>
<dbReference type="EMBL" id="JACHCC010000003">
    <property type="protein sequence ID" value="MBB6498952.1"/>
    <property type="molecule type" value="Genomic_DNA"/>
</dbReference>
<dbReference type="RefSeq" id="WP_184623557.1">
    <property type="nucleotide sequence ID" value="NZ_JACHCC010000003.1"/>
</dbReference>
<accession>A0A7X0J1X9</accession>
<comment type="caution">
    <text evidence="1">The sequence shown here is derived from an EMBL/GenBank/DDBJ whole genome shotgun (WGS) entry which is preliminary data.</text>
</comment>
<dbReference type="AlphaFoldDB" id="A0A7X0J1X9"/>
<dbReference type="Proteomes" id="UP000521017">
    <property type="component" value="Unassembled WGS sequence"/>
</dbReference>
<protein>
    <submittedName>
        <fullName evidence="1">Uncharacterized protein</fullName>
    </submittedName>
</protein>
<gene>
    <name evidence="1" type="ORF">HDF25_001093</name>
</gene>
<name>A0A7X0J1X9_9SPHI</name>
<proteinExistence type="predicted"/>
<reference evidence="1 2" key="1">
    <citation type="submission" date="2020-08" db="EMBL/GenBank/DDBJ databases">
        <title>Genomic Encyclopedia of Type Strains, Phase IV (KMG-V): Genome sequencing to study the core and pangenomes of soil and plant-associated prokaryotes.</title>
        <authorList>
            <person name="Whitman W."/>
        </authorList>
    </citation>
    <scope>NUCLEOTIDE SEQUENCE [LARGE SCALE GENOMIC DNA]</scope>
    <source>
        <strain evidence="1 2">M2T3</strain>
    </source>
</reference>
<organism evidence="1 2">
    <name type="scientific">Pedobacter cryoconitis</name>
    <dbReference type="NCBI Taxonomy" id="188932"/>
    <lineage>
        <taxon>Bacteria</taxon>
        <taxon>Pseudomonadati</taxon>
        <taxon>Bacteroidota</taxon>
        <taxon>Sphingobacteriia</taxon>
        <taxon>Sphingobacteriales</taxon>
        <taxon>Sphingobacteriaceae</taxon>
        <taxon>Pedobacter</taxon>
    </lineage>
</organism>